<dbReference type="AlphaFoldDB" id="A0A2T1N8K6"/>
<feature type="transmembrane region" description="Helical" evidence="1">
    <location>
        <begin position="272"/>
        <end position="290"/>
    </location>
</feature>
<feature type="transmembrane region" description="Helical" evidence="1">
    <location>
        <begin position="140"/>
        <end position="160"/>
    </location>
</feature>
<comment type="caution">
    <text evidence="2">The sequence shown here is derived from an EMBL/GenBank/DDBJ whole genome shotgun (WGS) entry which is preliminary data.</text>
</comment>
<dbReference type="EMBL" id="PXOQ01000009">
    <property type="protein sequence ID" value="PSG88201.1"/>
    <property type="molecule type" value="Genomic_DNA"/>
</dbReference>
<feature type="transmembrane region" description="Helical" evidence="1">
    <location>
        <begin position="42"/>
        <end position="63"/>
    </location>
</feature>
<reference evidence="2 3" key="1">
    <citation type="submission" date="2018-03" db="EMBL/GenBank/DDBJ databases">
        <title>Mesoflavibacter sp. HG37 and Mesoflavibacter sp. HG96 sp.nov., two marine bacteria isolated from seawater of Western Pacific Ocean.</title>
        <authorList>
            <person name="Cheng H."/>
            <person name="Wu Y.-H."/>
            <person name="Guo L.-L."/>
            <person name="Xu X.-W."/>
        </authorList>
    </citation>
    <scope>NUCLEOTIDE SEQUENCE [LARGE SCALE GENOMIC DNA]</scope>
    <source>
        <strain evidence="2 3">KCTC 32269</strain>
    </source>
</reference>
<feature type="transmembrane region" description="Helical" evidence="1">
    <location>
        <begin position="302"/>
        <end position="333"/>
    </location>
</feature>
<feature type="transmembrane region" description="Helical" evidence="1">
    <location>
        <begin position="487"/>
        <end position="505"/>
    </location>
</feature>
<gene>
    <name evidence="2" type="ORF">C7H52_07805</name>
</gene>
<organism evidence="2 3">
    <name type="scientific">Aurantibacter aestuarii</name>
    <dbReference type="NCBI Taxonomy" id="1266046"/>
    <lineage>
        <taxon>Bacteria</taxon>
        <taxon>Pseudomonadati</taxon>
        <taxon>Bacteroidota</taxon>
        <taxon>Flavobacteriia</taxon>
        <taxon>Flavobacteriales</taxon>
        <taxon>Flavobacteriaceae</taxon>
        <taxon>Aurantibacter</taxon>
    </lineage>
</organism>
<keyword evidence="3" id="KW-1185">Reference proteome</keyword>
<feature type="transmembrane region" description="Helical" evidence="1">
    <location>
        <begin position="69"/>
        <end position="89"/>
    </location>
</feature>
<proteinExistence type="predicted"/>
<feature type="transmembrane region" description="Helical" evidence="1">
    <location>
        <begin position="242"/>
        <end position="260"/>
    </location>
</feature>
<keyword evidence="1" id="KW-1133">Transmembrane helix</keyword>
<feature type="transmembrane region" description="Helical" evidence="1">
    <location>
        <begin position="424"/>
        <end position="443"/>
    </location>
</feature>
<evidence type="ECO:0000313" key="3">
    <source>
        <dbReference type="Proteomes" id="UP000238426"/>
    </source>
</evidence>
<dbReference type="Proteomes" id="UP000238426">
    <property type="component" value="Unassembled WGS sequence"/>
</dbReference>
<name>A0A2T1N8K6_9FLAO</name>
<feature type="transmembrane region" description="Helical" evidence="1">
    <location>
        <begin position="345"/>
        <end position="366"/>
    </location>
</feature>
<accession>A0A2T1N8K6</accession>
<keyword evidence="1" id="KW-0472">Membrane</keyword>
<sequence length="663" mass="77232">MNFLFAYNLVLGPFRLLLFIAFIYAINLLVIKPSKKKYGLDLFISSYAFFVSFLIILILILTQLNSYDFIVVGFILLLIAVFTFLDLDFKKDLRPQLKHIRTRFILYVVKSIEFKTPLLGEKNFKKSKNSLDQEKRVIKLWQISVGVIIVILCFASRFYFFKYDNYTLSDFWYQDLSSIKEITKQHWFIANGNSLGEMALINFYALITGISDAVALSSFALITTSLLALVLFWMLNRITRSIMVPGFTAAMVFIYWYCFLPLNVNLMTQPKSVFLALTLAFPLLTYLFVNDSKKLQQKRAKALFVLFVLAIALINWFVAMVIIPVMLFVYFIFNVKKQTKQVLTIIGYYALSILVLILCYCIIGYLQSKEISFYLSTNLFSFNYYTYAPQLILPIKQLYSYYYISSVVLGVLSVVLYFKNTFKYKAVAMLSVFLVALFSMYQLQLTFMDLDILNLILVASIPLGFGLIVFYCTELLSFVTLRNTIKIPLQLFVITISVLAVLYGFESQKLKNYPVRNPINAHILKVYDLMDQTLLPFSYAIVNREVNSRIGEDKHYFINYQEFDASYMDQDEIYYKFKNNTNYLKYHPEIVLPQSVFVFIYDKDVVLNTKNGLDIIEQEKAQSQIDLLLQKGRKINVFYDSKELKVYEIINEPKASHIDDLFF</sequence>
<evidence type="ECO:0008006" key="4">
    <source>
        <dbReference type="Google" id="ProtNLM"/>
    </source>
</evidence>
<keyword evidence="1" id="KW-0812">Transmembrane</keyword>
<feature type="transmembrane region" description="Helical" evidence="1">
    <location>
        <begin position="455"/>
        <end position="481"/>
    </location>
</feature>
<evidence type="ECO:0000313" key="2">
    <source>
        <dbReference type="EMBL" id="PSG88201.1"/>
    </source>
</evidence>
<protein>
    <recommendedName>
        <fullName evidence="4">Glycosyltransferase RgtA/B/C/D-like domain-containing protein</fullName>
    </recommendedName>
</protein>
<feature type="transmembrane region" description="Helical" evidence="1">
    <location>
        <begin position="213"/>
        <end position="235"/>
    </location>
</feature>
<feature type="transmembrane region" description="Helical" evidence="1">
    <location>
        <begin position="6"/>
        <end position="30"/>
    </location>
</feature>
<evidence type="ECO:0000256" key="1">
    <source>
        <dbReference type="SAM" id="Phobius"/>
    </source>
</evidence>
<feature type="transmembrane region" description="Helical" evidence="1">
    <location>
        <begin position="400"/>
        <end position="418"/>
    </location>
</feature>